<dbReference type="InterPro" id="IPR036654">
    <property type="entry name" value="DNA_pol_III_psi_sf"/>
</dbReference>
<dbReference type="GO" id="GO:0006260">
    <property type="term" value="P:DNA replication"/>
    <property type="evidence" value="ECO:0007669"/>
    <property type="project" value="UniProtKB-KW"/>
</dbReference>
<keyword evidence="3" id="KW-1185">Reference proteome</keyword>
<dbReference type="AlphaFoldDB" id="A0A143WUD5"/>
<keyword evidence="1 2" id="KW-0548">Nucleotidyltransferase</keyword>
<comment type="function">
    <text evidence="1">Part of the beta sliding clamp loading complex, which hydrolyzes ATP to load the beta clamp onto primed DNA to form the DNA replication pre-initiation complex. DNA polymerase III is a complex, multichain enzyme responsible for most of the replicative synthesis in bacteria. This DNA polymerase also exhibits 3' to 5' exonuclease activity.</text>
</comment>
<dbReference type="RefSeq" id="WP_067568026.1">
    <property type="nucleotide sequence ID" value="NZ_LN999835.1"/>
</dbReference>
<keyword evidence="1" id="KW-0239">DNA-directed DNA polymerase</keyword>
<dbReference type="KEGG" id="hed:TPER_HE00449"/>
<dbReference type="Pfam" id="PF03603">
    <property type="entry name" value="DNA_III_psi"/>
    <property type="match status" value="1"/>
</dbReference>
<dbReference type="GO" id="GO:0003887">
    <property type="term" value="F:DNA-directed DNA polymerase activity"/>
    <property type="evidence" value="ECO:0007669"/>
    <property type="project" value="UniProtKB-KW"/>
</dbReference>
<dbReference type="EMBL" id="LN999835">
    <property type="protein sequence ID" value="CUX97360.1"/>
    <property type="molecule type" value="Genomic_DNA"/>
</dbReference>
<dbReference type="Gene3D" id="3.40.50.10220">
    <property type="entry name" value="DNA polymerase III, psi subunit"/>
    <property type="match status" value="1"/>
</dbReference>
<dbReference type="SUPFAM" id="SSF102220">
    <property type="entry name" value="DNA polymerase III psi subunit"/>
    <property type="match status" value="1"/>
</dbReference>
<dbReference type="OrthoDB" id="5682636at2"/>
<keyword evidence="1" id="KW-0235">DNA replication</keyword>
<gene>
    <name evidence="2" type="primary">holD</name>
    <name evidence="2" type="ORF">TPER_HE00449</name>
</gene>
<accession>A0A143WUD5</accession>
<evidence type="ECO:0000313" key="3">
    <source>
        <dbReference type="Proteomes" id="UP000095477"/>
    </source>
</evidence>
<sequence>MTTKRDWMLKRLGITQWKLRRHSLLQGEFTVKLPNNVYLLLVANSPPQVNLPLVADIARSLKLTPEQIYALTPKQVMMLPDDVCCHCWWIGLKACREFEGFAFFSSSLAALADNAEAKRVLWRQLIYNEHNIFTHNMCRIKHRD</sequence>
<name>A0A143WUD5_9ENTR</name>
<proteinExistence type="predicted"/>
<dbReference type="InterPro" id="IPR004615">
    <property type="entry name" value="DNA_pol_III_psi"/>
</dbReference>
<dbReference type="PIRSF" id="PIRSF029225">
    <property type="entry name" value="DNA_pol_III_psi"/>
    <property type="match status" value="1"/>
</dbReference>
<organism evidence="2 3">
    <name type="scientific">Candidatus Hoaglandella endobia</name>
    <dbReference type="NCBI Taxonomy" id="1778263"/>
    <lineage>
        <taxon>Bacteria</taxon>
        <taxon>Pseudomonadati</taxon>
        <taxon>Pseudomonadota</taxon>
        <taxon>Gammaproteobacteria</taxon>
        <taxon>Enterobacterales</taxon>
        <taxon>Enterobacteriaceae</taxon>
        <taxon>Candidatus Hoaglandella</taxon>
    </lineage>
</organism>
<evidence type="ECO:0000256" key="1">
    <source>
        <dbReference type="PIRNR" id="PIRNR029225"/>
    </source>
</evidence>
<keyword evidence="1 2" id="KW-0808">Transferase</keyword>
<reference evidence="3" key="1">
    <citation type="submission" date="2016-01" db="EMBL/GenBank/DDBJ databases">
        <authorList>
            <person name="Husnik F."/>
        </authorList>
    </citation>
    <scope>NUCLEOTIDE SEQUENCE [LARGE SCALE GENOMIC DNA]</scope>
</reference>
<dbReference type="GO" id="GO:0008408">
    <property type="term" value="F:3'-5' exonuclease activity"/>
    <property type="evidence" value="ECO:0007669"/>
    <property type="project" value="InterPro"/>
</dbReference>
<evidence type="ECO:0000313" key="2">
    <source>
        <dbReference type="EMBL" id="CUX97360.1"/>
    </source>
</evidence>
<protein>
    <recommendedName>
        <fullName evidence="1">DNA polymerase III subunit psi</fullName>
    </recommendedName>
</protein>
<dbReference type="Proteomes" id="UP000095477">
    <property type="component" value="Chromosome I"/>
</dbReference>
<dbReference type="STRING" id="1778263.TPER_HE00449"/>